<evidence type="ECO:0000313" key="2">
    <source>
        <dbReference type="EMBL" id="SJZ38030.1"/>
    </source>
</evidence>
<feature type="transmembrane region" description="Helical" evidence="1">
    <location>
        <begin position="61"/>
        <end position="82"/>
    </location>
</feature>
<keyword evidence="3" id="KW-1185">Reference proteome</keyword>
<dbReference type="AlphaFoldDB" id="A0A1T4K6G5"/>
<evidence type="ECO:0000256" key="1">
    <source>
        <dbReference type="SAM" id="Phobius"/>
    </source>
</evidence>
<evidence type="ECO:0008006" key="4">
    <source>
        <dbReference type="Google" id="ProtNLM"/>
    </source>
</evidence>
<dbReference type="OrthoDB" id="5422246at2"/>
<accession>A0A1T4K6G5</accession>
<organism evidence="2 3">
    <name type="scientific">Trichlorobacter thiogenes</name>
    <dbReference type="NCBI Taxonomy" id="115783"/>
    <lineage>
        <taxon>Bacteria</taxon>
        <taxon>Pseudomonadati</taxon>
        <taxon>Thermodesulfobacteriota</taxon>
        <taxon>Desulfuromonadia</taxon>
        <taxon>Geobacterales</taxon>
        <taxon>Geobacteraceae</taxon>
        <taxon>Trichlorobacter</taxon>
    </lineage>
</organism>
<keyword evidence="1" id="KW-0472">Membrane</keyword>
<reference evidence="3" key="1">
    <citation type="submission" date="2017-02" db="EMBL/GenBank/DDBJ databases">
        <authorList>
            <person name="Varghese N."/>
            <person name="Submissions S."/>
        </authorList>
    </citation>
    <scope>NUCLEOTIDE SEQUENCE [LARGE SCALE GENOMIC DNA]</scope>
    <source>
        <strain evidence="3">ATCC BAA-34</strain>
    </source>
</reference>
<dbReference type="Proteomes" id="UP000190102">
    <property type="component" value="Unassembled WGS sequence"/>
</dbReference>
<protein>
    <recommendedName>
        <fullName evidence="4">Rhomboid family protein</fullName>
    </recommendedName>
</protein>
<keyword evidence="1" id="KW-0812">Transmembrane</keyword>
<name>A0A1T4K6G5_9BACT</name>
<dbReference type="STRING" id="115783.SAMN02745119_00348"/>
<gene>
    <name evidence="2" type="ORF">SAMN02745119_00348</name>
</gene>
<dbReference type="RefSeq" id="WP_078788643.1">
    <property type="nucleotide sequence ID" value="NZ_FUWR01000001.1"/>
</dbReference>
<proteinExistence type="predicted"/>
<dbReference type="EMBL" id="FUWR01000001">
    <property type="protein sequence ID" value="SJZ38030.1"/>
    <property type="molecule type" value="Genomic_DNA"/>
</dbReference>
<sequence>MSSLKVQRCFNHANREAVARCAQCGNFFCRECVTEHAGRMTCARCLGRPADTARSFRFRSILTGVMQLGIGLLILWFCFFMAGRGLLLIPSSFHEGHIWRLFEEHP</sequence>
<evidence type="ECO:0000313" key="3">
    <source>
        <dbReference type="Proteomes" id="UP000190102"/>
    </source>
</evidence>
<keyword evidence="1" id="KW-1133">Transmembrane helix</keyword>